<dbReference type="AlphaFoldDB" id="A0A413ZLM1"/>
<sequence>MKNPKKETRDVIAKHVRWTEALRVVRAYHPEVTIILPQEKTQIYPGDDVRGMIAPAVGVIRHALDAGVWQWHGYTAESRVKQVRTLLSHYFHYHEDSIHPAELDLMIEDLLFVHKA</sequence>
<accession>A0A413ZLM1</accession>
<dbReference type="EMBL" id="WCLP01000044">
    <property type="protein sequence ID" value="KAB5279799.1"/>
    <property type="molecule type" value="Genomic_DNA"/>
</dbReference>
<dbReference type="EMBL" id="QRTW01000036">
    <property type="protein sequence ID" value="RGR09595.1"/>
    <property type="molecule type" value="Genomic_DNA"/>
</dbReference>
<evidence type="ECO:0000313" key="3">
    <source>
        <dbReference type="EMBL" id="RHC25720.1"/>
    </source>
</evidence>
<dbReference type="EMBL" id="QSHQ01000048">
    <property type="protein sequence ID" value="RHC25720.1"/>
    <property type="molecule type" value="Genomic_DNA"/>
</dbReference>
<gene>
    <name evidence="3" type="ORF">DW853_15835</name>
    <name evidence="2" type="ORF">DWY65_14630</name>
    <name evidence="1" type="ORF">F9962_14800</name>
</gene>
<protein>
    <submittedName>
        <fullName evidence="3">Uncharacterized protein</fullName>
    </submittedName>
</protein>
<dbReference type="Proteomes" id="UP000440773">
    <property type="component" value="Unassembled WGS sequence"/>
</dbReference>
<comment type="caution">
    <text evidence="3">The sequence shown here is derived from an EMBL/GenBank/DDBJ whole genome shotgun (WGS) entry which is preliminary data.</text>
</comment>
<dbReference type="Proteomes" id="UP000285305">
    <property type="component" value="Unassembled WGS sequence"/>
</dbReference>
<name>A0A413ZLM1_BACSE</name>
<reference evidence="4 5" key="1">
    <citation type="submission" date="2018-08" db="EMBL/GenBank/DDBJ databases">
        <title>A genome reference for cultivated species of the human gut microbiota.</title>
        <authorList>
            <person name="Zou Y."/>
            <person name="Xue W."/>
            <person name="Luo G."/>
        </authorList>
    </citation>
    <scope>NUCLEOTIDE SEQUENCE [LARGE SCALE GENOMIC DNA]</scope>
    <source>
        <strain evidence="2 4">AF26-20BH</strain>
        <strain evidence="3 5">AM36-9BH</strain>
    </source>
</reference>
<dbReference type="Proteomes" id="UP000283310">
    <property type="component" value="Unassembled WGS sequence"/>
</dbReference>
<dbReference type="RefSeq" id="WP_117899808.1">
    <property type="nucleotide sequence ID" value="NZ_CAXTGL010000004.1"/>
</dbReference>
<organism evidence="3 5">
    <name type="scientific">Bacteroides stercoris</name>
    <dbReference type="NCBI Taxonomy" id="46506"/>
    <lineage>
        <taxon>Bacteria</taxon>
        <taxon>Pseudomonadati</taxon>
        <taxon>Bacteroidota</taxon>
        <taxon>Bacteroidia</taxon>
        <taxon>Bacteroidales</taxon>
        <taxon>Bacteroidaceae</taxon>
        <taxon>Bacteroides</taxon>
    </lineage>
</organism>
<proteinExistence type="predicted"/>
<evidence type="ECO:0000313" key="6">
    <source>
        <dbReference type="Proteomes" id="UP000440773"/>
    </source>
</evidence>
<reference evidence="1 6" key="2">
    <citation type="journal article" date="2019" name="Nat. Med.">
        <title>A library of human gut bacterial isolates paired with longitudinal multiomics data enables mechanistic microbiome research.</title>
        <authorList>
            <person name="Poyet M."/>
            <person name="Groussin M."/>
            <person name="Gibbons S.M."/>
            <person name="Avila-Pacheco J."/>
            <person name="Jiang X."/>
            <person name="Kearney S.M."/>
            <person name="Perrotta A.R."/>
            <person name="Berdy B."/>
            <person name="Zhao S."/>
            <person name="Lieberman T.D."/>
            <person name="Swanson P.K."/>
            <person name="Smith M."/>
            <person name="Roesemann S."/>
            <person name="Alexander J.E."/>
            <person name="Rich S.A."/>
            <person name="Livny J."/>
            <person name="Vlamakis H."/>
            <person name="Clish C."/>
            <person name="Bullock K."/>
            <person name="Deik A."/>
            <person name="Scott J."/>
            <person name="Pierce K.A."/>
            <person name="Xavier R.J."/>
            <person name="Alm E.J."/>
        </authorList>
    </citation>
    <scope>NUCLEOTIDE SEQUENCE [LARGE SCALE GENOMIC DNA]</scope>
    <source>
        <strain evidence="1 6">BIOML-A17</strain>
    </source>
</reference>
<evidence type="ECO:0000313" key="5">
    <source>
        <dbReference type="Proteomes" id="UP000285305"/>
    </source>
</evidence>
<evidence type="ECO:0000313" key="2">
    <source>
        <dbReference type="EMBL" id="RGR09595.1"/>
    </source>
</evidence>
<evidence type="ECO:0000313" key="1">
    <source>
        <dbReference type="EMBL" id="KAB5279799.1"/>
    </source>
</evidence>
<evidence type="ECO:0000313" key="4">
    <source>
        <dbReference type="Proteomes" id="UP000283310"/>
    </source>
</evidence>